<reference evidence="4" key="1">
    <citation type="journal article" date="2015" name="PLoS Genet.">
        <title>Genome Sequence and Transcriptome Analyses of Chrysochromulina tobin: Metabolic Tools for Enhanced Algal Fitness in the Prominent Order Prymnesiales (Haptophyceae).</title>
        <authorList>
            <person name="Hovde B.T."/>
            <person name="Deodato C.R."/>
            <person name="Hunsperger H.M."/>
            <person name="Ryken S.A."/>
            <person name="Yost W."/>
            <person name="Jha R.K."/>
            <person name="Patterson J."/>
            <person name="Monnat R.J. Jr."/>
            <person name="Barlow S.B."/>
            <person name="Starkenburg S.R."/>
            <person name="Cattolico R.A."/>
        </authorList>
    </citation>
    <scope>NUCLEOTIDE SEQUENCE</scope>
    <source>
        <strain evidence="4">CCMP291</strain>
    </source>
</reference>
<dbReference type="AlphaFoldDB" id="A0A0M0JYI0"/>
<dbReference type="SUPFAM" id="SSF47473">
    <property type="entry name" value="EF-hand"/>
    <property type="match status" value="1"/>
</dbReference>
<comment type="caution">
    <text evidence="3">The sequence shown here is derived from an EMBL/GenBank/DDBJ whole genome shotgun (WGS) entry which is preliminary data.</text>
</comment>
<dbReference type="Proteomes" id="UP000037460">
    <property type="component" value="Unassembled WGS sequence"/>
</dbReference>
<proteinExistence type="predicted"/>
<evidence type="ECO:0000256" key="1">
    <source>
        <dbReference type="ARBA" id="ARBA00022837"/>
    </source>
</evidence>
<evidence type="ECO:0000313" key="4">
    <source>
        <dbReference type="Proteomes" id="UP000037460"/>
    </source>
</evidence>
<sequence>MLKEWDRNRDGELSRSEFKQAINDLTASYVTRPPTIERIGALFESIDIDGSGKLSTDELKPFLRAFYVQRDGRAQWEERARRRITKCADDATAIHEAAEATFLAEAMELRLKATRTQPPLNVRLGRAIRSKLTSDSGRSPGYSSALDALALQWAAAQHHGDYTCTTLRKHQFRRQLMALKNMGELRIEGVVGEAMAQIDALFDHLVFLQEKEKAELTERLVRAKQWNAGHNSLKAEGVLETSGHGAGVGVGVGAGTGVRRGAVKDESAPFEIHVAETCEGDGDCSLQDDDSDDDDAGQLEIRSTLATLVTGAALQLEEVDEQEEAWKDAVQAAYHLQVDLAVTEAAEKVTAAFEAERASLRAKAAAEKRRSREQRLFEKKREQRRAALARKVAETGAVE</sequence>
<gene>
    <name evidence="3" type="ORF">Ctob_013653</name>
</gene>
<dbReference type="InterPro" id="IPR018247">
    <property type="entry name" value="EF_Hand_1_Ca_BS"/>
</dbReference>
<evidence type="ECO:0000259" key="2">
    <source>
        <dbReference type="PROSITE" id="PS50222"/>
    </source>
</evidence>
<dbReference type="PROSITE" id="PS00018">
    <property type="entry name" value="EF_HAND_1"/>
    <property type="match status" value="2"/>
</dbReference>
<accession>A0A0M0JYI0</accession>
<evidence type="ECO:0000313" key="3">
    <source>
        <dbReference type="EMBL" id="KOO31367.1"/>
    </source>
</evidence>
<dbReference type="PROSITE" id="PS50222">
    <property type="entry name" value="EF_HAND_2"/>
    <property type="match status" value="2"/>
</dbReference>
<keyword evidence="4" id="KW-1185">Reference proteome</keyword>
<keyword evidence="1" id="KW-0106">Calcium</keyword>
<name>A0A0M0JYI0_9EUKA</name>
<dbReference type="SMART" id="SM00054">
    <property type="entry name" value="EFh"/>
    <property type="match status" value="2"/>
</dbReference>
<dbReference type="Gene3D" id="1.10.238.10">
    <property type="entry name" value="EF-hand"/>
    <property type="match status" value="1"/>
</dbReference>
<organism evidence="3 4">
    <name type="scientific">Chrysochromulina tobinii</name>
    <dbReference type="NCBI Taxonomy" id="1460289"/>
    <lineage>
        <taxon>Eukaryota</taxon>
        <taxon>Haptista</taxon>
        <taxon>Haptophyta</taxon>
        <taxon>Prymnesiophyceae</taxon>
        <taxon>Prymnesiales</taxon>
        <taxon>Chrysochromulinaceae</taxon>
        <taxon>Chrysochromulina</taxon>
    </lineage>
</organism>
<dbReference type="EMBL" id="JWZX01002031">
    <property type="protein sequence ID" value="KOO31367.1"/>
    <property type="molecule type" value="Genomic_DNA"/>
</dbReference>
<protein>
    <recommendedName>
        <fullName evidence="2">EF-hand domain-containing protein</fullName>
    </recommendedName>
</protein>
<dbReference type="GO" id="GO:0005509">
    <property type="term" value="F:calcium ion binding"/>
    <property type="evidence" value="ECO:0007669"/>
    <property type="project" value="InterPro"/>
</dbReference>
<dbReference type="OrthoDB" id="26525at2759"/>
<dbReference type="CDD" id="cd00051">
    <property type="entry name" value="EFh"/>
    <property type="match status" value="1"/>
</dbReference>
<feature type="domain" description="EF-hand" evidence="2">
    <location>
        <begin position="1"/>
        <end position="28"/>
    </location>
</feature>
<dbReference type="InterPro" id="IPR002048">
    <property type="entry name" value="EF_hand_dom"/>
</dbReference>
<dbReference type="Pfam" id="PF13202">
    <property type="entry name" value="EF-hand_5"/>
    <property type="match status" value="2"/>
</dbReference>
<feature type="domain" description="EF-hand" evidence="2">
    <location>
        <begin position="34"/>
        <end position="69"/>
    </location>
</feature>
<dbReference type="InterPro" id="IPR011992">
    <property type="entry name" value="EF-hand-dom_pair"/>
</dbReference>